<dbReference type="AlphaFoldDB" id="A0A9P4TF82"/>
<evidence type="ECO:0000256" key="2">
    <source>
        <dbReference type="SAM" id="MobiDB-lite"/>
    </source>
</evidence>
<dbReference type="Proteomes" id="UP000801428">
    <property type="component" value="Unassembled WGS sequence"/>
</dbReference>
<sequence>MQLSRFLFSLCWLLLPVALSGTTWLYLYPFFQNCAFPQPTNTSLPLLSSRAPFRLLALGDPQLEGDSSLPDPDAPVFPSLANVSTSLRNANFEPREVRNVLAAAATGALKDTAAWLEGYRKTIDLWGNDWYLAHIVRSLRWWTEPTHISVLGDLLGSQWITDGEFEKRAGRYWGTVMRGLQRVPDGVMGVESESDHYDEPGFERSWGGRVEVLGQDEAWATRVINIAGNHDIGYAGDIDVKRVERFERAFGSVNWDVWFTLPHTPSSNNTSSSGDGVEVDAAVSSAPALRLVVLNTMNLDTPAYTDSLQQQTYAFMNHIVSSSRPVTDKSHATILLTHIPLHKPPGVCVDSPYFDFFEGGHGVREQNMLSEYGSKIVLESIFGLSGNAGAEGQGLGRRGLVVNGHDHEGCDVLHWIRQDGVETCESGVLEQRRQEWVAALDADALLSSVRNETRDSSADDADPLDNSDGAGDPDAEQEVEAEEEKQDTGPQWRATRFPPRATHHFSNSSSSSSDECTHIPSSPNLREITLRSMMGEFGGHAGFLSAWFDPAKGEEGEWVLEFASCAVGVQHWWWGVHIVDLIAGVAVLGAWVARGVERAREGGGGEAVSGKRGQGDGGKKVEGGIGGEGKAKKDIVAEKEKGSEVTIGPGAKSLAQAKKG</sequence>
<dbReference type="InterPro" id="IPR033308">
    <property type="entry name" value="PGAP5/Cdc1/Ted1"/>
</dbReference>
<feature type="compositionally biased region" description="Basic and acidic residues" evidence="2">
    <location>
        <begin position="629"/>
        <end position="643"/>
    </location>
</feature>
<name>A0A9P4TF82_CURKU</name>
<feature type="region of interest" description="Disordered" evidence="2">
    <location>
        <begin position="599"/>
        <end position="660"/>
    </location>
</feature>
<reference evidence="3" key="1">
    <citation type="submission" date="2019-04" db="EMBL/GenBank/DDBJ databases">
        <title>Sequencing of skin fungus with MAO and IRED activity.</title>
        <authorList>
            <person name="Marsaioli A.J."/>
            <person name="Bonatto J.M.C."/>
            <person name="Reis Junior O."/>
        </authorList>
    </citation>
    <scope>NUCLEOTIDE SEQUENCE</scope>
    <source>
        <strain evidence="3">30M1</strain>
    </source>
</reference>
<organism evidence="3 4">
    <name type="scientific">Curvularia kusanoi</name>
    <name type="common">Cochliobolus kusanoi</name>
    <dbReference type="NCBI Taxonomy" id="90978"/>
    <lineage>
        <taxon>Eukaryota</taxon>
        <taxon>Fungi</taxon>
        <taxon>Dikarya</taxon>
        <taxon>Ascomycota</taxon>
        <taxon>Pezizomycotina</taxon>
        <taxon>Dothideomycetes</taxon>
        <taxon>Pleosporomycetidae</taxon>
        <taxon>Pleosporales</taxon>
        <taxon>Pleosporineae</taxon>
        <taxon>Pleosporaceae</taxon>
        <taxon>Curvularia</taxon>
    </lineage>
</organism>
<keyword evidence="4" id="KW-1185">Reference proteome</keyword>
<dbReference type="GO" id="GO:0005783">
    <property type="term" value="C:endoplasmic reticulum"/>
    <property type="evidence" value="ECO:0007669"/>
    <property type="project" value="TreeGrafter"/>
</dbReference>
<dbReference type="InterPro" id="IPR029052">
    <property type="entry name" value="Metallo-depent_PP-like"/>
</dbReference>
<protein>
    <submittedName>
        <fullName evidence="3">Uncharacterized protein</fullName>
    </submittedName>
</protein>
<feature type="compositionally biased region" description="Acidic residues" evidence="2">
    <location>
        <begin position="458"/>
        <end position="485"/>
    </location>
</feature>
<proteinExistence type="predicted"/>
<dbReference type="GO" id="GO:0006506">
    <property type="term" value="P:GPI anchor biosynthetic process"/>
    <property type="evidence" value="ECO:0007669"/>
    <property type="project" value="InterPro"/>
</dbReference>
<keyword evidence="1" id="KW-0472">Membrane</keyword>
<dbReference type="EMBL" id="SWKU01000010">
    <property type="protein sequence ID" value="KAF3003136.1"/>
    <property type="molecule type" value="Genomic_DNA"/>
</dbReference>
<gene>
    <name evidence="3" type="ORF">E8E13_008641</name>
</gene>
<dbReference type="SUPFAM" id="SSF56300">
    <property type="entry name" value="Metallo-dependent phosphatases"/>
    <property type="match status" value="1"/>
</dbReference>
<evidence type="ECO:0000313" key="3">
    <source>
        <dbReference type="EMBL" id="KAF3003136.1"/>
    </source>
</evidence>
<dbReference type="PANTHER" id="PTHR13315">
    <property type="entry name" value="METALLO PHOSPHOESTERASE RELATED"/>
    <property type="match status" value="1"/>
</dbReference>
<dbReference type="OrthoDB" id="9984693at2759"/>
<feature type="region of interest" description="Disordered" evidence="2">
    <location>
        <begin position="450"/>
        <end position="522"/>
    </location>
</feature>
<comment type="caution">
    <text evidence="3">The sequence shown here is derived from an EMBL/GenBank/DDBJ whole genome shotgun (WGS) entry which is preliminary data.</text>
</comment>
<evidence type="ECO:0000313" key="4">
    <source>
        <dbReference type="Proteomes" id="UP000801428"/>
    </source>
</evidence>
<feature type="compositionally biased region" description="Basic and acidic residues" evidence="2">
    <location>
        <begin position="613"/>
        <end position="622"/>
    </location>
</feature>
<accession>A0A9P4TF82</accession>
<evidence type="ECO:0000256" key="1">
    <source>
        <dbReference type="ARBA" id="ARBA00023136"/>
    </source>
</evidence>
<dbReference type="PANTHER" id="PTHR13315:SF1">
    <property type="entry name" value="PROTEIN TED1"/>
    <property type="match status" value="1"/>
</dbReference>
<dbReference type="GO" id="GO:0016020">
    <property type="term" value="C:membrane"/>
    <property type="evidence" value="ECO:0007669"/>
    <property type="project" value="GOC"/>
</dbReference>